<dbReference type="Gene3D" id="3.30.1370.60">
    <property type="entry name" value="Hypothetical oxidoreductase yiak, domain 2"/>
    <property type="match status" value="1"/>
</dbReference>
<dbReference type="SUPFAM" id="SSF89733">
    <property type="entry name" value="L-sulfolactate dehydrogenase-like"/>
    <property type="match status" value="1"/>
</dbReference>
<evidence type="ECO:0008006" key="5">
    <source>
        <dbReference type="Google" id="ProtNLM"/>
    </source>
</evidence>
<dbReference type="Proteomes" id="UP000024404">
    <property type="component" value="Unassembled WGS sequence"/>
</dbReference>
<dbReference type="InterPro" id="IPR043143">
    <property type="entry name" value="Mal/L-sulf/L-lact_DH-like_NADP"/>
</dbReference>
<evidence type="ECO:0000313" key="4">
    <source>
        <dbReference type="Proteomes" id="UP000024404"/>
    </source>
</evidence>
<dbReference type="PANTHER" id="PTHR11091">
    <property type="entry name" value="OXIDOREDUCTASE-RELATED"/>
    <property type="match status" value="1"/>
</dbReference>
<evidence type="ECO:0000256" key="1">
    <source>
        <dbReference type="ARBA" id="ARBA00006056"/>
    </source>
</evidence>
<dbReference type="PANTHER" id="PTHR11091:SF0">
    <property type="entry name" value="MALATE DEHYDROGENASE"/>
    <property type="match status" value="1"/>
</dbReference>
<accession>A0A8R1TJE0</accession>
<comment type="similarity">
    <text evidence="1">Belongs to the LDH2/MDH2 oxidoreductase family.</text>
</comment>
<dbReference type="Gene3D" id="1.10.1530.10">
    <property type="match status" value="1"/>
</dbReference>
<dbReference type="Pfam" id="PF02615">
    <property type="entry name" value="Ldh_2"/>
    <property type="match status" value="1"/>
</dbReference>
<sequence length="422" mass="45907">MLFNRITNRLFIHYAGGIRIKNVPSFMLFSCSCNNIHIHRCHLIVNTKRSKNFNCIVNFNRNVATTVDADDKIVTIQEVTRYMVDCMTKAGTSKSHAQQLADVLIEADIRGHYSHGLNRLAMYVRDVQEGSCMKDGTPMILKEHAASAWVDGNNLLGPVVGNFCMDLAIKKGKEAGVGWVVAKGSNHFGIAGWYSVRAMKQGLLGMAFTNTSPIMYPTRSSTSALGTNPLTFAAKAKNDAFVLDMATTTAAIGKVELASRKEQTVPDTWGVEKSGHVCNDPAKILSGGGLLPLGGDELTGGYKGYGLGALVEIICGILADAKWGPYVRKWMTTAVTANLGQCFIAINPDGFAPNFENRLQEFIDTMRGLKPADNKKVLVAGDPEREHTALVEKHGGIPYHPNQIIHAEELAKKLGVQAMTVK</sequence>
<dbReference type="InterPro" id="IPR003767">
    <property type="entry name" value="Malate/L-lactate_DH-like"/>
</dbReference>
<reference evidence="3" key="2">
    <citation type="submission" date="2022-06" db="UniProtKB">
        <authorList>
            <consortium name="EnsemblMetazoa"/>
        </authorList>
    </citation>
    <scope>IDENTIFICATION</scope>
</reference>
<keyword evidence="4" id="KW-1185">Reference proteome</keyword>
<reference evidence="4" key="1">
    <citation type="submission" date="2013-10" db="EMBL/GenBank/DDBJ databases">
        <title>Genome sequencing of Onchocerca volvulus.</title>
        <authorList>
            <person name="Cotton J."/>
            <person name="Tsai J."/>
            <person name="Stanley E."/>
            <person name="Tracey A."/>
            <person name="Holroyd N."/>
            <person name="Lustigman S."/>
            <person name="Berriman M."/>
        </authorList>
    </citation>
    <scope>NUCLEOTIDE SEQUENCE</scope>
</reference>
<protein>
    <recommendedName>
        <fullName evidence="5">Malate dehydrogenase</fullName>
    </recommendedName>
</protein>
<dbReference type="PROSITE" id="PS51257">
    <property type="entry name" value="PROKAR_LIPOPROTEIN"/>
    <property type="match status" value="1"/>
</dbReference>
<name>A0A8R1TJE0_ONCVO</name>
<dbReference type="EnsemblMetazoa" id="OVOC10398.1">
    <property type="protein sequence ID" value="OVOC10398.1"/>
    <property type="gene ID" value="WBGene00247207"/>
</dbReference>
<evidence type="ECO:0000313" key="3">
    <source>
        <dbReference type="EnsemblMetazoa" id="OVOC10398.1"/>
    </source>
</evidence>
<dbReference type="GO" id="GO:0016491">
    <property type="term" value="F:oxidoreductase activity"/>
    <property type="evidence" value="ECO:0007669"/>
    <property type="project" value="UniProtKB-KW"/>
</dbReference>
<evidence type="ECO:0000256" key="2">
    <source>
        <dbReference type="ARBA" id="ARBA00023002"/>
    </source>
</evidence>
<keyword evidence="2" id="KW-0560">Oxidoreductase</keyword>
<dbReference type="InterPro" id="IPR043144">
    <property type="entry name" value="Mal/L-sulf/L-lact_DH-like_ah"/>
</dbReference>
<dbReference type="InterPro" id="IPR036111">
    <property type="entry name" value="Mal/L-sulfo/L-lacto_DH-like_sf"/>
</dbReference>
<dbReference type="EMBL" id="CMVM020000336">
    <property type="status" value="NOT_ANNOTATED_CDS"/>
    <property type="molecule type" value="Genomic_DNA"/>
</dbReference>
<organism evidence="3 4">
    <name type="scientific">Onchocerca volvulus</name>
    <dbReference type="NCBI Taxonomy" id="6282"/>
    <lineage>
        <taxon>Eukaryota</taxon>
        <taxon>Metazoa</taxon>
        <taxon>Ecdysozoa</taxon>
        <taxon>Nematoda</taxon>
        <taxon>Chromadorea</taxon>
        <taxon>Rhabditida</taxon>
        <taxon>Spirurina</taxon>
        <taxon>Spiruromorpha</taxon>
        <taxon>Filarioidea</taxon>
        <taxon>Onchocercidae</taxon>
        <taxon>Onchocerca</taxon>
    </lineage>
</organism>
<proteinExistence type="inferred from homology"/>
<dbReference type="OMA" id="TNTEPAM"/>
<dbReference type="AlphaFoldDB" id="A0A8R1TJE0"/>